<evidence type="ECO:0000313" key="7">
    <source>
        <dbReference type="Proteomes" id="UP000066624"/>
    </source>
</evidence>
<comment type="subcellular location">
    <subcellularLocation>
        <location evidence="1">Cell membrane</location>
        <topology evidence="1">Multi-pass membrane protein</topology>
    </subcellularLocation>
</comment>
<keyword evidence="4" id="KW-1133">Transmembrane helix</keyword>
<evidence type="ECO:0000256" key="2">
    <source>
        <dbReference type="ARBA" id="ARBA00022475"/>
    </source>
</evidence>
<dbReference type="Proteomes" id="UP000066624">
    <property type="component" value="Chromosome"/>
</dbReference>
<evidence type="ECO:0000313" key="6">
    <source>
        <dbReference type="EMBL" id="AKS41776.1"/>
    </source>
</evidence>
<dbReference type="InterPro" id="IPR051679">
    <property type="entry name" value="DASS-Related_Transporters"/>
</dbReference>
<evidence type="ECO:0000256" key="1">
    <source>
        <dbReference type="ARBA" id="ARBA00004651"/>
    </source>
</evidence>
<dbReference type="PANTHER" id="PTHR43652:SF2">
    <property type="entry name" value="BASIC AMINO ACID ANTIPORTER YFCC-RELATED"/>
    <property type="match status" value="1"/>
</dbReference>
<reference evidence="6 7" key="1">
    <citation type="submission" date="2015-07" db="EMBL/GenBank/DDBJ databases">
        <authorList>
            <person name="Noorani M."/>
        </authorList>
    </citation>
    <scope>NUCLEOTIDE SEQUENCE [LARGE SCALE GENOMIC DNA]</scope>
    <source>
        <strain evidence="6 7">KCTC 42284</strain>
    </source>
</reference>
<dbReference type="GO" id="GO:0005886">
    <property type="term" value="C:plasma membrane"/>
    <property type="evidence" value="ECO:0007669"/>
    <property type="project" value="UniProtKB-SubCell"/>
</dbReference>
<evidence type="ECO:0000256" key="4">
    <source>
        <dbReference type="ARBA" id="ARBA00022989"/>
    </source>
</evidence>
<accession>A0A0K0XVY3</accession>
<keyword evidence="2" id="KW-1003">Cell membrane</keyword>
<proteinExistence type="predicted"/>
<evidence type="ECO:0000256" key="5">
    <source>
        <dbReference type="ARBA" id="ARBA00023136"/>
    </source>
</evidence>
<dbReference type="InterPro" id="IPR018385">
    <property type="entry name" value="C4_dicarb_anaerob_car-like"/>
</dbReference>
<organism evidence="6 7">
    <name type="scientific">Wenzhouxiangella marina</name>
    <dbReference type="NCBI Taxonomy" id="1579979"/>
    <lineage>
        <taxon>Bacteria</taxon>
        <taxon>Pseudomonadati</taxon>
        <taxon>Pseudomonadota</taxon>
        <taxon>Gammaproteobacteria</taxon>
        <taxon>Chromatiales</taxon>
        <taxon>Wenzhouxiangellaceae</taxon>
        <taxon>Wenzhouxiangella</taxon>
    </lineage>
</organism>
<name>A0A0K0XVY3_9GAMM</name>
<dbReference type="EMBL" id="CP012154">
    <property type="protein sequence ID" value="AKS41776.1"/>
    <property type="molecule type" value="Genomic_DNA"/>
</dbReference>
<dbReference type="AlphaFoldDB" id="A0A0K0XVY3"/>
<dbReference type="RefSeq" id="WP_245609818.1">
    <property type="nucleotide sequence ID" value="NZ_CP012154.1"/>
</dbReference>
<keyword evidence="7" id="KW-1185">Reference proteome</keyword>
<dbReference type="PATRIC" id="fig|1579979.3.peg.1440"/>
<evidence type="ECO:0000256" key="3">
    <source>
        <dbReference type="ARBA" id="ARBA00022692"/>
    </source>
</evidence>
<sequence>MSEAKSFQVPHTLVLMFAMMGLALILTWVLPSGQFETVTNDHGREVVVPGTFAVVEEAPTLTPLALFTSVPRAMADAQGIIFFVLLIGGALAVIRETGAIEAFLGSVLKTFGENYTLLIFFGIGCFAFASATLGIAEEYIPLAGILIALCRAMKLDTVAAIGIMVVGYGVGYGATLMNPFTLIIAQEVAELEPMSGLWFRLLILPFFLAIGIHHVWAYARRVRADHAASLVHGIESAQAPEEEEMPPMTAKRMWVLLASLGALALLVYGIMAHGWYLTELGAVFIGLSIVVALISRMSPDTLAISFSKGAAELAGTAILIGFARSIGLILEDGMVIHTIVNGLASPLINLPSEASAVGMLGIQSLMNILVSSGSGQAYLTMPLMAPIGDLVGISRQISVLAFQFGDGFMNMIVPTNPVLMGILGLAGIPYDRWLRFIFPLILKLLAAAAICMVVAVQIGYQ</sequence>
<keyword evidence="5" id="KW-0472">Membrane</keyword>
<keyword evidence="3" id="KW-0812">Transmembrane</keyword>
<gene>
    <name evidence="6" type="ORF">WM2015_1404</name>
</gene>
<dbReference type="KEGG" id="wma:WM2015_1404"/>
<dbReference type="PANTHER" id="PTHR43652">
    <property type="entry name" value="BASIC AMINO ACID ANTIPORTER YFCC-RELATED"/>
    <property type="match status" value="1"/>
</dbReference>
<protein>
    <submittedName>
        <fullName evidence="6">C4-dicarboxylate anaerobic carrier-like protein</fullName>
    </submittedName>
</protein>
<dbReference type="Pfam" id="PF03606">
    <property type="entry name" value="DcuC"/>
    <property type="match status" value="1"/>
</dbReference>
<dbReference type="STRING" id="1579979.WM2015_1404"/>